<proteinExistence type="predicted"/>
<gene>
    <name evidence="3" type="ORF">EDD60_1168</name>
</gene>
<evidence type="ECO:0000313" key="4">
    <source>
        <dbReference type="Proteomes" id="UP000295515"/>
    </source>
</evidence>
<dbReference type="PANTHER" id="PTHR38435:SF1">
    <property type="entry name" value="DUF871 DOMAIN-CONTAINING PROTEIN"/>
    <property type="match status" value="1"/>
</dbReference>
<dbReference type="Pfam" id="PF19200">
    <property type="entry name" value="MupG_N"/>
    <property type="match status" value="1"/>
</dbReference>
<evidence type="ECO:0000313" key="3">
    <source>
        <dbReference type="EMBL" id="TCV96512.1"/>
    </source>
</evidence>
<dbReference type="Gene3D" id="2.40.100.10">
    <property type="entry name" value="Cyclophilin-like"/>
    <property type="match status" value="1"/>
</dbReference>
<dbReference type="InterPro" id="IPR029000">
    <property type="entry name" value="Cyclophilin-like_dom_sf"/>
</dbReference>
<dbReference type="Gene3D" id="3.20.20.70">
    <property type="entry name" value="Aldolase class I"/>
    <property type="match status" value="1"/>
</dbReference>
<dbReference type="InterPro" id="IPR017853">
    <property type="entry name" value="GH"/>
</dbReference>
<dbReference type="Proteomes" id="UP000295515">
    <property type="component" value="Unassembled WGS sequence"/>
</dbReference>
<dbReference type="GeneID" id="98915925"/>
<name>A0A4R3YVI2_9FIRM</name>
<evidence type="ECO:0000259" key="1">
    <source>
        <dbReference type="Pfam" id="PF05913"/>
    </source>
</evidence>
<dbReference type="EMBL" id="SMCQ01000016">
    <property type="protein sequence ID" value="TCV96512.1"/>
    <property type="molecule type" value="Genomic_DNA"/>
</dbReference>
<dbReference type="InterPro" id="IPR043797">
    <property type="entry name" value="MupG_N"/>
</dbReference>
<dbReference type="PANTHER" id="PTHR38435">
    <property type="match status" value="1"/>
</dbReference>
<dbReference type="InterPro" id="IPR008589">
    <property type="entry name" value="MupG"/>
</dbReference>
<keyword evidence="4" id="KW-1185">Reference proteome</keyword>
<comment type="caution">
    <text evidence="3">The sequence shown here is derived from an EMBL/GenBank/DDBJ whole genome shotgun (WGS) entry which is preliminary data.</text>
</comment>
<sequence>MKRSLGISIYPEHSTVEKDKAYLKLASEYGFTRVFTCLLSVNKPKEDIVREFKEIIEYATDLGYEVILDVAPAVFDQLGISYDDLSFFHDMGATGIRLDVGFDGAKEAMLTFNPYELAIEINMSNNVAYLDNILTYQPNAPFLYGCHNFYPQKGTGLDYDFFVKCSSRFKKHGIRTAAFINSHSATLGPWSINDGLCTLEMHRDLPIDVQAKHLFATNLIDDVIIGNAYASREELEALSKVNRYQLELSVEVLTDSSTIEKDIMFNEQHFRRGDMTKQAVRSTEVRKKHTQSDIPLHDHMQTFQCGDVVIGNNNFGKYKGELQIILEECYDERKNKVGKVVDEELFLLDFVDAWTKFKLKEK</sequence>
<feature type="domain" description="6-phospho-N-acetylmuramidase N-terminal" evidence="2">
    <location>
        <begin position="5"/>
        <end position="240"/>
    </location>
</feature>
<evidence type="ECO:0000259" key="2">
    <source>
        <dbReference type="Pfam" id="PF19200"/>
    </source>
</evidence>
<dbReference type="Pfam" id="PF05913">
    <property type="entry name" value="MupG_C"/>
    <property type="match status" value="1"/>
</dbReference>
<reference evidence="3 4" key="1">
    <citation type="submission" date="2019-03" db="EMBL/GenBank/DDBJ databases">
        <title>Genomic Encyclopedia of Type Strains, Phase IV (KMG-IV): sequencing the most valuable type-strain genomes for metagenomic binning, comparative biology and taxonomic classification.</title>
        <authorList>
            <person name="Goeker M."/>
        </authorList>
    </citation>
    <scope>NUCLEOTIDE SEQUENCE [LARGE SCALE GENOMIC DNA]</scope>
    <source>
        <strain evidence="3 4">DSM 29487</strain>
    </source>
</reference>
<dbReference type="SUPFAM" id="SSF51445">
    <property type="entry name" value="(Trans)glycosidases"/>
    <property type="match status" value="1"/>
</dbReference>
<evidence type="ECO:0008006" key="5">
    <source>
        <dbReference type="Google" id="ProtNLM"/>
    </source>
</evidence>
<protein>
    <recommendedName>
        <fullName evidence="5">Outer surface protein</fullName>
    </recommendedName>
</protein>
<dbReference type="RefSeq" id="WP_066443532.1">
    <property type="nucleotide sequence ID" value="NZ_CAUWFI010000043.1"/>
</dbReference>
<organism evidence="3 4">
    <name type="scientific">Longibaculum muris</name>
    <dbReference type="NCBI Taxonomy" id="1796628"/>
    <lineage>
        <taxon>Bacteria</taxon>
        <taxon>Bacillati</taxon>
        <taxon>Bacillota</taxon>
        <taxon>Erysipelotrichia</taxon>
        <taxon>Erysipelotrichales</taxon>
        <taxon>Coprobacillaceae</taxon>
        <taxon>Longibaculum</taxon>
    </lineage>
</organism>
<dbReference type="SUPFAM" id="SSF50891">
    <property type="entry name" value="Cyclophilin-like"/>
    <property type="match status" value="1"/>
</dbReference>
<dbReference type="InterPro" id="IPR043894">
    <property type="entry name" value="MupG_C"/>
</dbReference>
<dbReference type="AlphaFoldDB" id="A0A4R3YVI2"/>
<accession>A0A4R3YVI2</accession>
<feature type="domain" description="6-phospho-N-acetylmuramidase C-terminal" evidence="1">
    <location>
        <begin position="246"/>
        <end position="360"/>
    </location>
</feature>
<dbReference type="InterPro" id="IPR013785">
    <property type="entry name" value="Aldolase_TIM"/>
</dbReference>